<dbReference type="AlphaFoldDB" id="A0A1L8CN11"/>
<comment type="caution">
    <text evidence="3">The sequence shown here is derived from an EMBL/GenBank/DDBJ whole genome shotgun (WGS) entry which is preliminary data.</text>
</comment>
<keyword evidence="3" id="KW-0808">Transferase</keyword>
<keyword evidence="4" id="KW-1185">Reference proteome</keyword>
<evidence type="ECO:0000256" key="1">
    <source>
        <dbReference type="ARBA" id="ARBA00038494"/>
    </source>
</evidence>
<protein>
    <submittedName>
        <fullName evidence="3">(Heptosyl)LPS beta-1,4-glucosyltransferase</fullName>
    </submittedName>
</protein>
<dbReference type="Proteomes" id="UP000231632">
    <property type="component" value="Unassembled WGS sequence"/>
</dbReference>
<dbReference type="PANTHER" id="PTHR43630:SF2">
    <property type="entry name" value="GLYCOSYLTRANSFERASE"/>
    <property type="match status" value="1"/>
</dbReference>
<dbReference type="GO" id="GO:0016740">
    <property type="term" value="F:transferase activity"/>
    <property type="evidence" value="ECO:0007669"/>
    <property type="project" value="UniProtKB-KW"/>
</dbReference>
<dbReference type="EMBL" id="BDFD01000009">
    <property type="protein sequence ID" value="GAV20300.1"/>
    <property type="molecule type" value="Genomic_DNA"/>
</dbReference>
<evidence type="ECO:0000259" key="2">
    <source>
        <dbReference type="Pfam" id="PF00535"/>
    </source>
</evidence>
<evidence type="ECO:0000313" key="3">
    <source>
        <dbReference type="EMBL" id="GAV20300.1"/>
    </source>
</evidence>
<dbReference type="CDD" id="cd02511">
    <property type="entry name" value="Beta4Glucosyltransferase"/>
    <property type="match status" value="1"/>
</dbReference>
<name>A0A1L8CN11_9PROT</name>
<dbReference type="InterPro" id="IPR001173">
    <property type="entry name" value="Glyco_trans_2-like"/>
</dbReference>
<accession>A0A1L8CN11</accession>
<sequence>MNKPDKTPISITIVACNEEKRIGECLRSVQWADDIVVIDSGSTDRTLEIAEANGARVIHHDWPGYGAQKQFATSQAKHDWILNLDADEYVTDKLADSIRNTFLDLPESIVAFECNFEHFLMGRWLRHGEAYPDPHIRLFNRQAGNWNTRPIHEHIEINGPTDKLEGSIRHRTVESLAEYIEKINGYTDLQAKIIVESGKRVRFDQLFLRSFWRFLRGYILRLGFLDGIAGLTHSMTSTLTTYLKFAKAYELQNKDRG</sequence>
<dbReference type="RefSeq" id="WP_072659622.1">
    <property type="nucleotide sequence ID" value="NZ_BDFD01000009.1"/>
</dbReference>
<organism evidence="3 4">
    <name type="scientific">Mariprofundus micogutta</name>
    <dbReference type="NCBI Taxonomy" id="1921010"/>
    <lineage>
        <taxon>Bacteria</taxon>
        <taxon>Pseudomonadati</taxon>
        <taxon>Pseudomonadota</taxon>
        <taxon>Candidatius Mariprofundia</taxon>
        <taxon>Mariprofundales</taxon>
        <taxon>Mariprofundaceae</taxon>
        <taxon>Mariprofundus</taxon>
    </lineage>
</organism>
<proteinExistence type="inferred from homology"/>
<dbReference type="Pfam" id="PF00535">
    <property type="entry name" value="Glycos_transf_2"/>
    <property type="match status" value="1"/>
</dbReference>
<dbReference type="PANTHER" id="PTHR43630">
    <property type="entry name" value="POLY-BETA-1,6-N-ACETYL-D-GLUCOSAMINE SYNTHASE"/>
    <property type="match status" value="1"/>
</dbReference>
<evidence type="ECO:0000313" key="4">
    <source>
        <dbReference type="Proteomes" id="UP000231632"/>
    </source>
</evidence>
<dbReference type="STRING" id="1921010.MMIC_P1265"/>
<dbReference type="InterPro" id="IPR029044">
    <property type="entry name" value="Nucleotide-diphossugar_trans"/>
</dbReference>
<reference evidence="3 4" key="1">
    <citation type="journal article" date="2017" name="Arch. Microbiol.">
        <title>Mariprofundus micogutta sp. nov., a novel iron-oxidizing zetaproteobacterium isolated from a deep-sea hydrothermal field at the Bayonnaise knoll of the Izu-Ogasawara arc, and a description of Mariprofundales ord. nov. and Zetaproteobacteria classis nov.</title>
        <authorList>
            <person name="Makita H."/>
            <person name="Tanaka E."/>
            <person name="Mitsunobu S."/>
            <person name="Miyazaki M."/>
            <person name="Nunoura T."/>
            <person name="Uematsu K."/>
            <person name="Takaki Y."/>
            <person name="Nishi S."/>
            <person name="Shimamura S."/>
            <person name="Takai K."/>
        </authorList>
    </citation>
    <scope>NUCLEOTIDE SEQUENCE [LARGE SCALE GENOMIC DNA]</scope>
    <source>
        <strain evidence="3 4">ET2</strain>
    </source>
</reference>
<dbReference type="Gene3D" id="3.90.550.10">
    <property type="entry name" value="Spore Coat Polysaccharide Biosynthesis Protein SpsA, Chain A"/>
    <property type="match status" value="1"/>
</dbReference>
<feature type="domain" description="Glycosyltransferase 2-like" evidence="2">
    <location>
        <begin position="10"/>
        <end position="114"/>
    </location>
</feature>
<dbReference type="OrthoDB" id="5294601at2"/>
<comment type="similarity">
    <text evidence="1">Belongs to the glycosyltransferase 2 family. WaaE/KdtX subfamily.</text>
</comment>
<gene>
    <name evidence="3" type="ORF">MMIC_P1265</name>
</gene>
<dbReference type="SUPFAM" id="SSF53448">
    <property type="entry name" value="Nucleotide-diphospho-sugar transferases"/>
    <property type="match status" value="1"/>
</dbReference>